<reference evidence="1 2" key="1">
    <citation type="submission" date="2018-07" db="EMBL/GenBank/DDBJ databases">
        <title>Corallincola holothuriorum sp. nov., a new facultative anaerobe isolated from sea cucumber Apostichopus japonicus.</title>
        <authorList>
            <person name="Xia H."/>
        </authorList>
    </citation>
    <scope>NUCLEOTIDE SEQUENCE [LARGE SCALE GENOMIC DNA]</scope>
    <source>
        <strain evidence="1 2">C4</strain>
    </source>
</reference>
<name>A0A368MZZ7_9GAMM</name>
<evidence type="ECO:0000313" key="2">
    <source>
        <dbReference type="Proteomes" id="UP000252558"/>
    </source>
</evidence>
<keyword evidence="2" id="KW-1185">Reference proteome</keyword>
<dbReference type="Proteomes" id="UP000252558">
    <property type="component" value="Unassembled WGS sequence"/>
</dbReference>
<dbReference type="AlphaFoldDB" id="A0A368MZZ7"/>
<dbReference type="OrthoDB" id="7067468at2"/>
<evidence type="ECO:0000313" key="1">
    <source>
        <dbReference type="EMBL" id="RCU43822.1"/>
    </source>
</evidence>
<dbReference type="EMBL" id="QPID01000014">
    <property type="protein sequence ID" value="RCU43822.1"/>
    <property type="molecule type" value="Genomic_DNA"/>
</dbReference>
<comment type="caution">
    <text evidence="1">The sequence shown here is derived from an EMBL/GenBank/DDBJ whole genome shotgun (WGS) entry which is preliminary data.</text>
</comment>
<organism evidence="1 2">
    <name type="scientific">Corallincola holothuriorum</name>
    <dbReference type="NCBI Taxonomy" id="2282215"/>
    <lineage>
        <taxon>Bacteria</taxon>
        <taxon>Pseudomonadati</taxon>
        <taxon>Pseudomonadota</taxon>
        <taxon>Gammaproteobacteria</taxon>
        <taxon>Alteromonadales</taxon>
        <taxon>Psychromonadaceae</taxon>
        <taxon>Corallincola</taxon>
    </lineage>
</organism>
<sequence>MSSHDQLFEHLSANLKQAYRQAIDADAILNEMLQLDVGKFDAVFRKDQGFECEAIRFVPYVEELAAEIEPLKSASPDKFEAQLKTWVSKLELLLRTLAEFKRNLKAK</sequence>
<dbReference type="RefSeq" id="WP_114339892.1">
    <property type="nucleotide sequence ID" value="NZ_QPID01000014.1"/>
</dbReference>
<gene>
    <name evidence="1" type="ORF">DU002_18245</name>
</gene>
<proteinExistence type="predicted"/>
<protein>
    <submittedName>
        <fullName evidence="1">Prephenate dehydrogenase</fullName>
    </submittedName>
</protein>
<accession>A0A368MZZ7</accession>